<name>A0AAD3HBK5_9STRA</name>
<organism evidence="1 2">
    <name type="scientific">Chaetoceros tenuissimus</name>
    <dbReference type="NCBI Taxonomy" id="426638"/>
    <lineage>
        <taxon>Eukaryota</taxon>
        <taxon>Sar</taxon>
        <taxon>Stramenopiles</taxon>
        <taxon>Ochrophyta</taxon>
        <taxon>Bacillariophyta</taxon>
        <taxon>Coscinodiscophyceae</taxon>
        <taxon>Chaetocerotophycidae</taxon>
        <taxon>Chaetocerotales</taxon>
        <taxon>Chaetocerotaceae</taxon>
        <taxon>Chaetoceros</taxon>
    </lineage>
</organism>
<protein>
    <submittedName>
        <fullName evidence="1">Uncharacterized protein</fullName>
    </submittedName>
</protein>
<dbReference type="Proteomes" id="UP001054902">
    <property type="component" value="Unassembled WGS sequence"/>
</dbReference>
<accession>A0AAD3HBK5</accession>
<evidence type="ECO:0000313" key="1">
    <source>
        <dbReference type="EMBL" id="GFH57123.1"/>
    </source>
</evidence>
<gene>
    <name evidence="1" type="ORF">CTEN210_13599</name>
</gene>
<comment type="caution">
    <text evidence="1">The sequence shown here is derived from an EMBL/GenBank/DDBJ whole genome shotgun (WGS) entry which is preliminary data.</text>
</comment>
<evidence type="ECO:0000313" key="2">
    <source>
        <dbReference type="Proteomes" id="UP001054902"/>
    </source>
</evidence>
<dbReference type="EMBL" id="BLLK01000057">
    <property type="protein sequence ID" value="GFH57123.1"/>
    <property type="molecule type" value="Genomic_DNA"/>
</dbReference>
<keyword evidence="2" id="KW-1185">Reference proteome</keyword>
<dbReference type="AlphaFoldDB" id="A0AAD3HBK5"/>
<reference evidence="1 2" key="1">
    <citation type="journal article" date="2021" name="Sci. Rep.">
        <title>The genome of the diatom Chaetoceros tenuissimus carries an ancient integrated fragment of an extant virus.</title>
        <authorList>
            <person name="Hongo Y."/>
            <person name="Kimura K."/>
            <person name="Takaki Y."/>
            <person name="Yoshida Y."/>
            <person name="Baba S."/>
            <person name="Kobayashi G."/>
            <person name="Nagasaki K."/>
            <person name="Hano T."/>
            <person name="Tomaru Y."/>
        </authorList>
    </citation>
    <scope>NUCLEOTIDE SEQUENCE [LARGE SCALE GENOMIC DNA]</scope>
    <source>
        <strain evidence="1 2">NIES-3715</strain>
    </source>
</reference>
<sequence>MLQPEERKWLSDSTEPGTPVKRDAYPNLYYLVSVHAKENKASIIRCKQNGKELDLSSLLKVDIKTLQIAQDPTTTFEETIELFGKKYLATRSQEDFDFVNVCWIAKNKSRQWSYTQYRSMKFHMNLAAEMKKFSASLDRCKDITLKDRLKSLFGPNSNRTLDMNQKSTEIII</sequence>
<proteinExistence type="predicted"/>